<dbReference type="OrthoDB" id="5874910at2759"/>
<reference evidence="1 2" key="1">
    <citation type="submission" date="2014-03" db="EMBL/GenBank/DDBJ databases">
        <title>Draft genome of the hookworm Oesophagostomum dentatum.</title>
        <authorList>
            <person name="Mitreva M."/>
        </authorList>
    </citation>
    <scope>NUCLEOTIDE SEQUENCE [LARGE SCALE GENOMIC DNA]</scope>
    <source>
        <strain evidence="1 2">OD-Hann</strain>
    </source>
</reference>
<accession>A0A0B1T296</accession>
<dbReference type="AlphaFoldDB" id="A0A0B1T296"/>
<evidence type="ECO:0008006" key="3">
    <source>
        <dbReference type="Google" id="ProtNLM"/>
    </source>
</evidence>
<dbReference type="SUPFAM" id="SSF55797">
    <property type="entry name" value="PR-1-like"/>
    <property type="match status" value="1"/>
</dbReference>
<name>A0A0B1T296_OESDE</name>
<dbReference type="EMBL" id="KN554107">
    <property type="protein sequence ID" value="KHJ89520.1"/>
    <property type="molecule type" value="Genomic_DNA"/>
</dbReference>
<gene>
    <name evidence="1" type="ORF">OESDEN_10652</name>
</gene>
<dbReference type="Proteomes" id="UP000053660">
    <property type="component" value="Unassembled WGS sequence"/>
</dbReference>
<proteinExistence type="predicted"/>
<dbReference type="InterPro" id="IPR035940">
    <property type="entry name" value="CAP_sf"/>
</dbReference>
<evidence type="ECO:0000313" key="1">
    <source>
        <dbReference type="EMBL" id="KHJ89520.1"/>
    </source>
</evidence>
<evidence type="ECO:0000313" key="2">
    <source>
        <dbReference type="Proteomes" id="UP000053660"/>
    </source>
</evidence>
<dbReference type="Gene3D" id="3.40.33.10">
    <property type="entry name" value="CAP"/>
    <property type="match status" value="1"/>
</dbReference>
<organism evidence="1 2">
    <name type="scientific">Oesophagostomum dentatum</name>
    <name type="common">Nodular worm</name>
    <dbReference type="NCBI Taxonomy" id="61180"/>
    <lineage>
        <taxon>Eukaryota</taxon>
        <taxon>Metazoa</taxon>
        <taxon>Ecdysozoa</taxon>
        <taxon>Nematoda</taxon>
        <taxon>Chromadorea</taxon>
        <taxon>Rhabditida</taxon>
        <taxon>Rhabditina</taxon>
        <taxon>Rhabditomorpha</taxon>
        <taxon>Strongyloidea</taxon>
        <taxon>Strongylidae</taxon>
        <taxon>Oesophagostomum</taxon>
    </lineage>
</organism>
<protein>
    <recommendedName>
        <fullName evidence="3">SCP domain-containing protein</fullName>
    </recommendedName>
</protein>
<sequence length="114" mass="12334">MQNEHIIASGIVGSRPTPRILQCIAVAAATVCEGGTATEVFTTQTLNIVNERRSMLARQQQKNDNTSTNLPYGKNIRQLEWNCTLETSANGLMDGQCDHTGKTAPAGTTLIAFR</sequence>
<keyword evidence="2" id="KW-1185">Reference proteome</keyword>